<dbReference type="PANTHER" id="PTHR30619">
    <property type="entry name" value="DNA INTERNALIZATION/COMPETENCE PROTEIN COMEC/REC2"/>
    <property type="match status" value="1"/>
</dbReference>
<dbReference type="PROSITE" id="PS51257">
    <property type="entry name" value="PROKAR_LIPOPROTEIN"/>
    <property type="match status" value="1"/>
</dbReference>
<dbReference type="CDD" id="cd07731">
    <property type="entry name" value="ComA-like_MBL-fold"/>
    <property type="match status" value="1"/>
</dbReference>
<dbReference type="AlphaFoldDB" id="A0A6A8MC90"/>
<evidence type="ECO:0000256" key="5">
    <source>
        <dbReference type="ARBA" id="ARBA00023136"/>
    </source>
</evidence>
<evidence type="ECO:0000256" key="6">
    <source>
        <dbReference type="SAM" id="Phobius"/>
    </source>
</evidence>
<dbReference type="InterPro" id="IPR004797">
    <property type="entry name" value="Competence_ComEC/Rec2"/>
</dbReference>
<comment type="subcellular location">
    <subcellularLocation>
        <location evidence="1">Cell membrane</location>
        <topology evidence="1">Multi-pass membrane protein</topology>
    </subcellularLocation>
</comment>
<comment type="caution">
    <text evidence="8">The sequence shown here is derived from an EMBL/GenBank/DDBJ whole genome shotgun (WGS) entry which is preliminary data.</text>
</comment>
<dbReference type="InterPro" id="IPR004477">
    <property type="entry name" value="ComEC_N"/>
</dbReference>
<keyword evidence="2" id="KW-1003">Cell membrane</keyword>
<dbReference type="NCBIfam" id="TIGR00360">
    <property type="entry name" value="ComEC_N-term"/>
    <property type="match status" value="1"/>
</dbReference>
<evidence type="ECO:0000256" key="2">
    <source>
        <dbReference type="ARBA" id="ARBA00022475"/>
    </source>
</evidence>
<dbReference type="Pfam" id="PF00753">
    <property type="entry name" value="Lactamase_B"/>
    <property type="match status" value="1"/>
</dbReference>
<protein>
    <submittedName>
        <fullName evidence="8">DNA internalization-related competence protein ComEC/Rec2</fullName>
    </submittedName>
</protein>
<reference evidence="8 9" key="1">
    <citation type="submission" date="2019-08" db="EMBL/GenBank/DDBJ databases">
        <title>In-depth cultivation of the pig gut microbiome towards novel bacterial diversity and tailored functional studies.</title>
        <authorList>
            <person name="Wylensek D."/>
            <person name="Hitch T.C.A."/>
            <person name="Clavel T."/>
        </authorList>
    </citation>
    <scope>NUCLEOTIDE SEQUENCE [LARGE SCALE GENOMIC DNA]</scope>
    <source>
        <strain evidence="8 9">Bifido-178-WT-2B</strain>
    </source>
</reference>
<evidence type="ECO:0000256" key="4">
    <source>
        <dbReference type="ARBA" id="ARBA00022989"/>
    </source>
</evidence>
<dbReference type="InterPro" id="IPR052159">
    <property type="entry name" value="Competence_DNA_uptake"/>
</dbReference>
<evidence type="ECO:0000259" key="7">
    <source>
        <dbReference type="SMART" id="SM00849"/>
    </source>
</evidence>
<keyword evidence="9" id="KW-1185">Reference proteome</keyword>
<evidence type="ECO:0000256" key="3">
    <source>
        <dbReference type="ARBA" id="ARBA00022692"/>
    </source>
</evidence>
<accession>A0A6A8MC90</accession>
<dbReference type="SUPFAM" id="SSF56281">
    <property type="entry name" value="Metallo-hydrolase/oxidoreductase"/>
    <property type="match status" value="1"/>
</dbReference>
<sequence length="787" mass="86287">MATRLSTRSRTKLRSSLEAGFFCLCALCAASLAACICLPQLPSRLAAGLFAAYFAGLLWHKYSSLRALAFAFMAIIGLAVLFGLRKPALLTQNPETVLLYPDEVQVKDGCLTGIGHLKDRKLVVFGKADEQLAGLVMSGQTVLLGPGEGEISELEPATNQGQFDYRTYYAAKGISQRLKFTGAVLEGTENSPVARLHGLRRKIASRLAVLPRLLAFFASELLLAQNPSQENAVNMNNYRDLGVIHILSISGMHVGIYVMALSLVCAWGRLTEEETFAVCLLFLAFEIFLSGWQPGFIRASLTYGLRQAFSLKKVRVTGADVLGLTFLLHLLVCPRLLLSTGAVLSYVLAMGLVLTPGMPKLAQSCWLNLLLTPFLLKNFYQINVCTIFYNFLVVPYFNWVVMPVSLASLLLRPFPGILRIFESILELLEGLLGKISQLGIGRLIFGQITALQLAGLFTLTAAILALLSKAPREKGEIRAKKKLTARGQLAKRLTYVLGSCYLLLYLGIHFPLKGQVTFIDVGQGDSILLTTPLLRKVYLIDTGGKVAFGGQKRPKPKPQIESITLPFLKSQGISKIDAVFVSHQDADHVGDLGPLLSEIQVDRLYFGKGLLQNPGFQKRLAGRIKQTKLVELQAGMRVLDQGGHGIDFLVLHPLAGGPGENKDSLSLACSLAGKTWAFTGDLDQAGERQILERMPDLKVDYFKLGHHGSDTSSAPDFLQRINPQLVFISAGRNNRYHHPKPETLAALRQLGIPYYSTQDCGMISWYYGLGTKPYFASFLRGRLPADP</sequence>
<dbReference type="NCBIfam" id="TIGR00361">
    <property type="entry name" value="ComEC_Rec2"/>
    <property type="match status" value="1"/>
</dbReference>
<dbReference type="PANTHER" id="PTHR30619:SF7">
    <property type="entry name" value="BETA-LACTAMASE DOMAIN PROTEIN"/>
    <property type="match status" value="1"/>
</dbReference>
<proteinExistence type="predicted"/>
<organism evidence="8 9">
    <name type="scientific">Lactobacillus porci</name>
    <dbReference type="NCBI Taxonomy" id="2012477"/>
    <lineage>
        <taxon>Bacteria</taxon>
        <taxon>Bacillati</taxon>
        <taxon>Bacillota</taxon>
        <taxon>Bacilli</taxon>
        <taxon>Lactobacillales</taxon>
        <taxon>Lactobacillaceae</taxon>
        <taxon>Lactobacillus</taxon>
    </lineage>
</organism>
<gene>
    <name evidence="8" type="ORF">FYJ62_01170</name>
</gene>
<keyword evidence="4 6" id="KW-1133">Transmembrane helix</keyword>
<dbReference type="InterPro" id="IPR001279">
    <property type="entry name" value="Metallo-B-lactamas"/>
</dbReference>
<feature type="domain" description="Metallo-beta-lactamase" evidence="7">
    <location>
        <begin position="523"/>
        <end position="732"/>
    </location>
</feature>
<dbReference type="EMBL" id="VUMX01000002">
    <property type="protein sequence ID" value="MST86292.1"/>
    <property type="molecule type" value="Genomic_DNA"/>
</dbReference>
<feature type="transmembrane region" description="Helical" evidence="6">
    <location>
        <begin position="387"/>
        <end position="411"/>
    </location>
</feature>
<name>A0A6A8MC90_9LACO</name>
<keyword evidence="5 6" id="KW-0472">Membrane</keyword>
<feature type="transmembrane region" description="Helical" evidence="6">
    <location>
        <begin position="336"/>
        <end position="355"/>
    </location>
</feature>
<evidence type="ECO:0000313" key="8">
    <source>
        <dbReference type="EMBL" id="MST86292.1"/>
    </source>
</evidence>
<dbReference type="Pfam" id="PF03772">
    <property type="entry name" value="Competence"/>
    <property type="match status" value="1"/>
</dbReference>
<dbReference type="InterPro" id="IPR035681">
    <property type="entry name" value="ComA-like_MBL"/>
</dbReference>
<dbReference type="OrthoDB" id="9761531at2"/>
<feature type="transmembrane region" description="Helical" evidence="6">
    <location>
        <begin position="444"/>
        <end position="468"/>
    </location>
</feature>
<dbReference type="Proteomes" id="UP000438120">
    <property type="component" value="Unassembled WGS sequence"/>
</dbReference>
<feature type="transmembrane region" description="Helical" evidence="6">
    <location>
        <begin position="275"/>
        <end position="294"/>
    </location>
</feature>
<dbReference type="GO" id="GO:0005886">
    <property type="term" value="C:plasma membrane"/>
    <property type="evidence" value="ECO:0007669"/>
    <property type="project" value="UniProtKB-SubCell"/>
</dbReference>
<dbReference type="Gene3D" id="3.60.15.10">
    <property type="entry name" value="Ribonuclease Z/Hydroxyacylglutathione hydrolase-like"/>
    <property type="match status" value="1"/>
</dbReference>
<dbReference type="GO" id="GO:0030420">
    <property type="term" value="P:establishment of competence for transformation"/>
    <property type="evidence" value="ECO:0007669"/>
    <property type="project" value="InterPro"/>
</dbReference>
<feature type="transmembrane region" description="Helical" evidence="6">
    <location>
        <begin position="203"/>
        <end position="223"/>
    </location>
</feature>
<keyword evidence="3 6" id="KW-0812">Transmembrane</keyword>
<feature type="transmembrane region" description="Helical" evidence="6">
    <location>
        <begin position="67"/>
        <end position="84"/>
    </location>
</feature>
<evidence type="ECO:0000313" key="9">
    <source>
        <dbReference type="Proteomes" id="UP000438120"/>
    </source>
</evidence>
<dbReference type="InterPro" id="IPR036866">
    <property type="entry name" value="RibonucZ/Hydroxyglut_hydro"/>
</dbReference>
<feature type="transmembrane region" description="Helical" evidence="6">
    <location>
        <begin position="489"/>
        <end position="508"/>
    </location>
</feature>
<evidence type="ECO:0000256" key="1">
    <source>
        <dbReference type="ARBA" id="ARBA00004651"/>
    </source>
</evidence>
<feature type="transmembrane region" description="Helical" evidence="6">
    <location>
        <begin position="243"/>
        <end position="268"/>
    </location>
</feature>
<dbReference type="SMART" id="SM00849">
    <property type="entry name" value="Lactamase_B"/>
    <property type="match status" value="1"/>
</dbReference>